<dbReference type="PROSITE" id="PS00018">
    <property type="entry name" value="EF_HAND_1"/>
    <property type="match status" value="1"/>
</dbReference>
<evidence type="ECO:0000259" key="2">
    <source>
        <dbReference type="PROSITE" id="PS50222"/>
    </source>
</evidence>
<reference evidence="3 4" key="1">
    <citation type="submission" date="2018-10" db="EMBL/GenBank/DDBJ databases">
        <authorList>
            <consortium name="Pathogen Informatics"/>
        </authorList>
    </citation>
    <scope>NUCLEOTIDE SEQUENCE [LARGE SCALE GENOMIC DNA]</scope>
</reference>
<dbReference type="SUPFAM" id="SSF47473">
    <property type="entry name" value="EF-hand"/>
    <property type="match status" value="1"/>
</dbReference>
<dbReference type="GO" id="GO:0005509">
    <property type="term" value="F:calcium ion binding"/>
    <property type="evidence" value="ECO:0007669"/>
    <property type="project" value="InterPro"/>
</dbReference>
<dbReference type="OrthoDB" id="186625at2759"/>
<protein>
    <recommendedName>
        <fullName evidence="2">EF-hand domain-containing protein</fullName>
    </recommendedName>
</protein>
<feature type="domain" description="EF-hand" evidence="2">
    <location>
        <begin position="18"/>
        <end position="53"/>
    </location>
</feature>
<organism evidence="3 4">
    <name type="scientific">Mesocestoides corti</name>
    <name type="common">Flatworm</name>
    <dbReference type="NCBI Taxonomy" id="53468"/>
    <lineage>
        <taxon>Eukaryota</taxon>
        <taxon>Metazoa</taxon>
        <taxon>Spiralia</taxon>
        <taxon>Lophotrochozoa</taxon>
        <taxon>Platyhelminthes</taxon>
        <taxon>Cestoda</taxon>
        <taxon>Eucestoda</taxon>
        <taxon>Cyclophyllidea</taxon>
        <taxon>Mesocestoididae</taxon>
        <taxon>Mesocestoides</taxon>
    </lineage>
</organism>
<keyword evidence="4" id="KW-1185">Reference proteome</keyword>
<dbReference type="SMART" id="SM00054">
    <property type="entry name" value="EFh"/>
    <property type="match status" value="1"/>
</dbReference>
<gene>
    <name evidence="3" type="ORF">MCOS_LOCUS10253</name>
</gene>
<dbReference type="EMBL" id="UXSR01006105">
    <property type="protein sequence ID" value="VDD84250.1"/>
    <property type="molecule type" value="Genomic_DNA"/>
</dbReference>
<dbReference type="InterPro" id="IPR018247">
    <property type="entry name" value="EF_Hand_1_Ca_BS"/>
</dbReference>
<dbReference type="InterPro" id="IPR011992">
    <property type="entry name" value="EF-hand-dom_pair"/>
</dbReference>
<dbReference type="Proteomes" id="UP000267029">
    <property type="component" value="Unassembled WGS sequence"/>
</dbReference>
<keyword evidence="1" id="KW-0106">Calcium</keyword>
<dbReference type="PROSITE" id="PS50222">
    <property type="entry name" value="EF_HAND_2"/>
    <property type="match status" value="1"/>
</dbReference>
<evidence type="ECO:0000313" key="3">
    <source>
        <dbReference type="EMBL" id="VDD84250.1"/>
    </source>
</evidence>
<sequence length="87" mass="9474">MPFKLGKSSEKKPSTSSGVVDSLREVFRKFDTNNSGLLEVDEIQAALAELAKPTNTSLIAMILQLKGLSRGVAFEDFLHVFTNIAFG</sequence>
<evidence type="ECO:0000256" key="1">
    <source>
        <dbReference type="ARBA" id="ARBA00022837"/>
    </source>
</evidence>
<name>A0A0R3UQU7_MESCO</name>
<evidence type="ECO:0000313" key="4">
    <source>
        <dbReference type="Proteomes" id="UP000267029"/>
    </source>
</evidence>
<dbReference type="Gene3D" id="1.10.238.10">
    <property type="entry name" value="EF-hand"/>
    <property type="match status" value="1"/>
</dbReference>
<dbReference type="Pfam" id="PF13405">
    <property type="entry name" value="EF-hand_6"/>
    <property type="match status" value="1"/>
</dbReference>
<accession>A0A0R3UQU7</accession>
<proteinExistence type="predicted"/>
<dbReference type="AlphaFoldDB" id="A0A0R3UQU7"/>
<dbReference type="InterPro" id="IPR002048">
    <property type="entry name" value="EF_hand_dom"/>
</dbReference>